<evidence type="ECO:0000313" key="2">
    <source>
        <dbReference type="Proteomes" id="UP000184275"/>
    </source>
</evidence>
<organism evidence="1 2">
    <name type="scientific">Fibrobacter intestinalis</name>
    <dbReference type="NCBI Taxonomy" id="28122"/>
    <lineage>
        <taxon>Bacteria</taxon>
        <taxon>Pseudomonadati</taxon>
        <taxon>Fibrobacterota</taxon>
        <taxon>Fibrobacteria</taxon>
        <taxon>Fibrobacterales</taxon>
        <taxon>Fibrobacteraceae</taxon>
        <taxon>Fibrobacter</taxon>
    </lineage>
</organism>
<dbReference type="AlphaFoldDB" id="A0A1M6ZIL6"/>
<keyword evidence="2" id="KW-1185">Reference proteome</keyword>
<sequence>MIHEENAFKAEKSRTAYNNAVRRLMDRFPCWDCSRLGHSNGGLAACSKAGKCLRNFPERKTK</sequence>
<reference evidence="2" key="1">
    <citation type="submission" date="2016-11" db="EMBL/GenBank/DDBJ databases">
        <authorList>
            <person name="Varghese N."/>
            <person name="Submissions S."/>
        </authorList>
    </citation>
    <scope>NUCLEOTIDE SEQUENCE [LARGE SCALE GENOMIC DNA]</scope>
    <source>
        <strain evidence="2">UWOS</strain>
    </source>
</reference>
<accession>A0A1M6ZIL6</accession>
<dbReference type="Proteomes" id="UP000184275">
    <property type="component" value="Unassembled WGS sequence"/>
</dbReference>
<name>A0A1M6ZIL6_9BACT</name>
<gene>
    <name evidence="1" type="ORF">SAMN05720469_16216</name>
</gene>
<proteinExistence type="predicted"/>
<dbReference type="EMBL" id="FRAW01000062">
    <property type="protein sequence ID" value="SHL30348.1"/>
    <property type="molecule type" value="Genomic_DNA"/>
</dbReference>
<evidence type="ECO:0000313" key="1">
    <source>
        <dbReference type="EMBL" id="SHL30348.1"/>
    </source>
</evidence>
<protein>
    <submittedName>
        <fullName evidence="1">Uncharacterized protein</fullName>
    </submittedName>
</protein>